<dbReference type="EMBL" id="CP003098">
    <property type="protein sequence ID" value="AET33090.1"/>
    <property type="molecule type" value="Genomic_DNA"/>
</dbReference>
<gene>
    <name evidence="1" type="ORF">P186_1676</name>
</gene>
<dbReference type="STRING" id="1104324.P186_1676"/>
<protein>
    <submittedName>
        <fullName evidence="1">Uncharacterized protein</fullName>
    </submittedName>
</protein>
<evidence type="ECO:0000313" key="1">
    <source>
        <dbReference type="EMBL" id="AET33090.1"/>
    </source>
</evidence>
<dbReference type="KEGG" id="pyr:P186_1676"/>
<name>G7VGJ0_9CREN</name>
<dbReference type="SUPFAM" id="SSF48695">
    <property type="entry name" value="Multiheme cytochromes"/>
    <property type="match status" value="1"/>
</dbReference>
<dbReference type="AlphaFoldDB" id="G7VGJ0"/>
<dbReference type="eggNOG" id="arCOG09418">
    <property type="taxonomic scope" value="Archaea"/>
</dbReference>
<organism evidence="1 2">
    <name type="scientific">Pyrobaculum ferrireducens</name>
    <dbReference type="NCBI Taxonomy" id="1104324"/>
    <lineage>
        <taxon>Archaea</taxon>
        <taxon>Thermoproteota</taxon>
        <taxon>Thermoprotei</taxon>
        <taxon>Thermoproteales</taxon>
        <taxon>Thermoproteaceae</taxon>
        <taxon>Pyrobaculum</taxon>
    </lineage>
</organism>
<evidence type="ECO:0000313" key="2">
    <source>
        <dbReference type="Proteomes" id="UP000005867"/>
    </source>
</evidence>
<sequence length="234" mass="25941">MRLSLLSFKKFFTPKTLAVLLLAVALAAGVGMWLYVRYDPGSSSICATCHNMAPFVADISKTPHGAVACAWCHSIDFPRWLYVQVVENPTPQQIAQRYSATMLSQCVSCHSQQLNPPNIHKTHTALVQKLADCTICHNPHNPQALSANCQICHDINKILASHMEFHAYAWAQVDTGRYDVCLECHSPWGKWYVPIGPDCQLGIGRGVTCIGCHGPRAEPFQPIQFLDCGRCHAR</sequence>
<dbReference type="BioCyc" id="PSP1104324:GJSN-1645-MONOMER"/>
<dbReference type="InterPro" id="IPR036280">
    <property type="entry name" value="Multihaem_cyt_sf"/>
</dbReference>
<dbReference type="GeneID" id="11596174"/>
<dbReference type="Gene3D" id="3.90.10.10">
    <property type="entry name" value="Cytochrome C3"/>
    <property type="match status" value="2"/>
</dbReference>
<dbReference type="Proteomes" id="UP000005867">
    <property type="component" value="Chromosome"/>
</dbReference>
<keyword evidence="2" id="KW-1185">Reference proteome</keyword>
<proteinExistence type="predicted"/>
<accession>G7VGJ0</accession>
<reference evidence="1 2" key="1">
    <citation type="journal article" date="2012" name="J. Bacteriol.">
        <title>Complete genome sequence of strain 1860, a crenarchaeon of the genus pyrobaculum able to grow with various electron acceptors.</title>
        <authorList>
            <person name="Mardanov A.V."/>
            <person name="Gumerov V.M."/>
            <person name="Slobodkina G.B."/>
            <person name="Beletsky A.V."/>
            <person name="Bonch-Osmolovskaya E.A."/>
            <person name="Ravin N.V."/>
            <person name="Skryabin K.G."/>
        </authorList>
    </citation>
    <scope>NUCLEOTIDE SEQUENCE [LARGE SCALE GENOMIC DNA]</scope>
    <source>
        <strain evidence="1 2">1860</strain>
    </source>
</reference>
<dbReference type="RefSeq" id="WP_014288916.1">
    <property type="nucleotide sequence ID" value="NC_016645.1"/>
</dbReference>
<dbReference type="OrthoDB" id="375910at2157"/>
<dbReference type="HOGENOM" id="CLU_1217629_0_0_2"/>